<dbReference type="Gene3D" id="1.25.40.20">
    <property type="entry name" value="Ankyrin repeat-containing domain"/>
    <property type="match status" value="1"/>
</dbReference>
<dbReference type="InterPro" id="IPR036770">
    <property type="entry name" value="Ankyrin_rpt-contain_sf"/>
</dbReference>
<sequence>MNTSEAEDARIIAHTKPSVSERRRLQNRLAQRKFRERKAQKKKPQTEYPEDAGSGQPCDPGDSEAHYEVGSHEYTGDMDGYFQIDSCYDEVAALALASLDHESAYMALEAGSYQFAGESVHPDDVIATTQAEDHDPHHANYILPVAFSLDDSPTAWTPSLQSRSSSVPHQLSGYQTPATPGSVLPTISTPFTSNLEDDNPTSPQPQYPPANPAACRVIPDHHLQQQQQQHHPQPTYDYHDYHKIVTATTAAKQTAAAPLLHVATRSRNRRIMMTLLKHGVPPNERDELGRTALHVAASQGDESLAALLLRYGADPAICDLRGQTALYTAVEGGFGEVVELLLEKSTATADSLRYAAGGG</sequence>
<feature type="compositionally biased region" description="Basic residues" evidence="4">
    <location>
        <begin position="30"/>
        <end position="43"/>
    </location>
</feature>
<dbReference type="PROSITE" id="PS50297">
    <property type="entry name" value="ANK_REP_REGION"/>
    <property type="match status" value="1"/>
</dbReference>
<dbReference type="PROSITE" id="PS00036">
    <property type="entry name" value="BZIP_BASIC"/>
    <property type="match status" value="1"/>
</dbReference>
<dbReference type="GO" id="GO:0003700">
    <property type="term" value="F:DNA-binding transcription factor activity"/>
    <property type="evidence" value="ECO:0007669"/>
    <property type="project" value="InterPro"/>
</dbReference>
<organism evidence="6 7">
    <name type="scientific">Dichotomopilus funicola</name>
    <dbReference type="NCBI Taxonomy" id="1934379"/>
    <lineage>
        <taxon>Eukaryota</taxon>
        <taxon>Fungi</taxon>
        <taxon>Dikarya</taxon>
        <taxon>Ascomycota</taxon>
        <taxon>Pezizomycotina</taxon>
        <taxon>Sordariomycetes</taxon>
        <taxon>Sordariomycetidae</taxon>
        <taxon>Sordariales</taxon>
        <taxon>Chaetomiaceae</taxon>
        <taxon>Dichotomopilus</taxon>
    </lineage>
</organism>
<dbReference type="Pfam" id="PF12796">
    <property type="entry name" value="Ank_2"/>
    <property type="match status" value="1"/>
</dbReference>
<keyword evidence="1" id="KW-0677">Repeat</keyword>
<dbReference type="InterPro" id="IPR004827">
    <property type="entry name" value="bZIP"/>
</dbReference>
<evidence type="ECO:0000259" key="5">
    <source>
        <dbReference type="PROSITE" id="PS00036"/>
    </source>
</evidence>
<protein>
    <recommendedName>
        <fullName evidence="5">BZIP domain-containing protein</fullName>
    </recommendedName>
</protein>
<feature type="region of interest" description="Disordered" evidence="4">
    <location>
        <begin position="156"/>
        <end position="214"/>
    </location>
</feature>
<evidence type="ECO:0000256" key="1">
    <source>
        <dbReference type="ARBA" id="ARBA00022737"/>
    </source>
</evidence>
<feature type="compositionally biased region" description="Polar residues" evidence="4">
    <location>
        <begin position="156"/>
        <end position="194"/>
    </location>
</feature>
<dbReference type="SUPFAM" id="SSF48403">
    <property type="entry name" value="Ankyrin repeat"/>
    <property type="match status" value="1"/>
</dbReference>
<dbReference type="PANTHER" id="PTHR24171">
    <property type="entry name" value="ANKYRIN REPEAT DOMAIN-CONTAINING PROTEIN 39-RELATED"/>
    <property type="match status" value="1"/>
</dbReference>
<keyword evidence="7" id="KW-1185">Reference proteome</keyword>
<evidence type="ECO:0000313" key="6">
    <source>
        <dbReference type="EMBL" id="KAK4142255.1"/>
    </source>
</evidence>
<dbReference type="Gene3D" id="1.20.5.170">
    <property type="match status" value="1"/>
</dbReference>
<comment type="caution">
    <text evidence="6">The sequence shown here is derived from an EMBL/GenBank/DDBJ whole genome shotgun (WGS) entry which is preliminary data.</text>
</comment>
<reference evidence="6" key="1">
    <citation type="journal article" date="2023" name="Mol. Phylogenet. Evol.">
        <title>Genome-scale phylogeny and comparative genomics of the fungal order Sordariales.</title>
        <authorList>
            <person name="Hensen N."/>
            <person name="Bonometti L."/>
            <person name="Westerberg I."/>
            <person name="Brannstrom I.O."/>
            <person name="Guillou S."/>
            <person name="Cros-Aarteil S."/>
            <person name="Calhoun S."/>
            <person name="Haridas S."/>
            <person name="Kuo A."/>
            <person name="Mondo S."/>
            <person name="Pangilinan J."/>
            <person name="Riley R."/>
            <person name="LaButti K."/>
            <person name="Andreopoulos B."/>
            <person name="Lipzen A."/>
            <person name="Chen C."/>
            <person name="Yan M."/>
            <person name="Daum C."/>
            <person name="Ng V."/>
            <person name="Clum A."/>
            <person name="Steindorff A."/>
            <person name="Ohm R.A."/>
            <person name="Martin F."/>
            <person name="Silar P."/>
            <person name="Natvig D.O."/>
            <person name="Lalanne C."/>
            <person name="Gautier V."/>
            <person name="Ament-Velasquez S.L."/>
            <person name="Kruys A."/>
            <person name="Hutchinson M.I."/>
            <person name="Powell A.J."/>
            <person name="Barry K."/>
            <person name="Miller A.N."/>
            <person name="Grigoriev I.V."/>
            <person name="Debuchy R."/>
            <person name="Gladieux P."/>
            <person name="Hiltunen Thoren M."/>
            <person name="Johannesson H."/>
        </authorList>
    </citation>
    <scope>NUCLEOTIDE SEQUENCE</scope>
    <source>
        <strain evidence="6">CBS 141.50</strain>
    </source>
</reference>
<feature type="region of interest" description="Disordered" evidence="4">
    <location>
        <begin position="1"/>
        <end position="67"/>
    </location>
</feature>
<dbReference type="SMART" id="SM00248">
    <property type="entry name" value="ANK"/>
    <property type="match status" value="3"/>
</dbReference>
<dbReference type="GO" id="GO:0085020">
    <property type="term" value="P:protein K6-linked ubiquitination"/>
    <property type="evidence" value="ECO:0007669"/>
    <property type="project" value="TreeGrafter"/>
</dbReference>
<dbReference type="InterPro" id="IPR002110">
    <property type="entry name" value="Ankyrin_rpt"/>
</dbReference>
<dbReference type="GeneID" id="87817905"/>
<dbReference type="CDD" id="cd14688">
    <property type="entry name" value="bZIP_YAP"/>
    <property type="match status" value="1"/>
</dbReference>
<dbReference type="GO" id="GO:0004842">
    <property type="term" value="F:ubiquitin-protein transferase activity"/>
    <property type="evidence" value="ECO:0007669"/>
    <property type="project" value="TreeGrafter"/>
</dbReference>
<evidence type="ECO:0000256" key="3">
    <source>
        <dbReference type="PROSITE-ProRule" id="PRU00023"/>
    </source>
</evidence>
<proteinExistence type="predicted"/>
<dbReference type="PANTHER" id="PTHR24171:SF8">
    <property type="entry name" value="BRCA1-ASSOCIATED RING DOMAIN PROTEIN 1"/>
    <property type="match status" value="1"/>
</dbReference>
<accession>A0AAN6V040</accession>
<dbReference type="Proteomes" id="UP001302676">
    <property type="component" value="Unassembled WGS sequence"/>
</dbReference>
<feature type="domain" description="BZIP" evidence="5">
    <location>
        <begin position="22"/>
        <end position="37"/>
    </location>
</feature>
<dbReference type="PROSITE" id="PS50088">
    <property type="entry name" value="ANK_REPEAT"/>
    <property type="match status" value="1"/>
</dbReference>
<evidence type="ECO:0000313" key="7">
    <source>
        <dbReference type="Proteomes" id="UP001302676"/>
    </source>
</evidence>
<keyword evidence="2 3" id="KW-0040">ANK repeat</keyword>
<gene>
    <name evidence="6" type="ORF">C8A04DRAFT_30214</name>
</gene>
<dbReference type="AlphaFoldDB" id="A0AAN6V040"/>
<dbReference type="EMBL" id="MU853600">
    <property type="protein sequence ID" value="KAK4142255.1"/>
    <property type="molecule type" value="Genomic_DNA"/>
</dbReference>
<feature type="compositionally biased region" description="Pro residues" evidence="4">
    <location>
        <begin position="202"/>
        <end position="211"/>
    </location>
</feature>
<reference evidence="6" key="2">
    <citation type="submission" date="2023-05" db="EMBL/GenBank/DDBJ databases">
        <authorList>
            <consortium name="Lawrence Berkeley National Laboratory"/>
            <person name="Steindorff A."/>
            <person name="Hensen N."/>
            <person name="Bonometti L."/>
            <person name="Westerberg I."/>
            <person name="Brannstrom I.O."/>
            <person name="Guillou S."/>
            <person name="Cros-Aarteil S."/>
            <person name="Calhoun S."/>
            <person name="Haridas S."/>
            <person name="Kuo A."/>
            <person name="Mondo S."/>
            <person name="Pangilinan J."/>
            <person name="Riley R."/>
            <person name="Labutti K."/>
            <person name="Andreopoulos B."/>
            <person name="Lipzen A."/>
            <person name="Chen C."/>
            <person name="Yanf M."/>
            <person name="Daum C."/>
            <person name="Ng V."/>
            <person name="Clum A."/>
            <person name="Ohm R."/>
            <person name="Martin F."/>
            <person name="Silar P."/>
            <person name="Natvig D."/>
            <person name="Lalanne C."/>
            <person name="Gautier V."/>
            <person name="Ament-Velasquez S.L."/>
            <person name="Kruys A."/>
            <person name="Hutchinson M.I."/>
            <person name="Powell A.J."/>
            <person name="Barry K."/>
            <person name="Miller A.N."/>
            <person name="Grigoriev I.V."/>
            <person name="Debuchy R."/>
            <person name="Gladieux P."/>
            <person name="Thoren M.H."/>
            <person name="Johannesson H."/>
        </authorList>
    </citation>
    <scope>NUCLEOTIDE SEQUENCE</scope>
    <source>
        <strain evidence="6">CBS 141.50</strain>
    </source>
</reference>
<dbReference type="RefSeq" id="XP_062635626.1">
    <property type="nucleotide sequence ID" value="XM_062781292.1"/>
</dbReference>
<name>A0AAN6V040_9PEZI</name>
<dbReference type="InterPro" id="IPR046347">
    <property type="entry name" value="bZIP_sf"/>
</dbReference>
<feature type="repeat" description="ANK" evidence="3">
    <location>
        <begin position="288"/>
        <end position="320"/>
    </location>
</feature>
<evidence type="ECO:0000256" key="4">
    <source>
        <dbReference type="SAM" id="MobiDB-lite"/>
    </source>
</evidence>
<evidence type="ECO:0000256" key="2">
    <source>
        <dbReference type="ARBA" id="ARBA00023043"/>
    </source>
</evidence>
<dbReference type="SUPFAM" id="SSF57959">
    <property type="entry name" value="Leucine zipper domain"/>
    <property type="match status" value="1"/>
</dbReference>